<dbReference type="EMBL" id="BLXT01001042">
    <property type="protein sequence ID" value="GFN82876.1"/>
    <property type="molecule type" value="Genomic_DNA"/>
</dbReference>
<dbReference type="Proteomes" id="UP000735302">
    <property type="component" value="Unassembled WGS sequence"/>
</dbReference>
<proteinExistence type="predicted"/>
<comment type="caution">
    <text evidence="1">The sequence shown here is derived from an EMBL/GenBank/DDBJ whole genome shotgun (WGS) entry which is preliminary data.</text>
</comment>
<accession>A0AAV3YJ16</accession>
<organism evidence="1 2">
    <name type="scientific">Plakobranchus ocellatus</name>
    <dbReference type="NCBI Taxonomy" id="259542"/>
    <lineage>
        <taxon>Eukaryota</taxon>
        <taxon>Metazoa</taxon>
        <taxon>Spiralia</taxon>
        <taxon>Lophotrochozoa</taxon>
        <taxon>Mollusca</taxon>
        <taxon>Gastropoda</taxon>
        <taxon>Heterobranchia</taxon>
        <taxon>Euthyneura</taxon>
        <taxon>Panpulmonata</taxon>
        <taxon>Sacoglossa</taxon>
        <taxon>Placobranchoidea</taxon>
        <taxon>Plakobranchidae</taxon>
        <taxon>Plakobranchus</taxon>
    </lineage>
</organism>
<dbReference type="AlphaFoldDB" id="A0AAV3YJ16"/>
<keyword evidence="2" id="KW-1185">Reference proteome</keyword>
<evidence type="ECO:0000313" key="2">
    <source>
        <dbReference type="Proteomes" id="UP000735302"/>
    </source>
</evidence>
<gene>
    <name evidence="1" type="ORF">PoB_000938200</name>
</gene>
<protein>
    <submittedName>
        <fullName evidence="1">Uncharacterized protein</fullName>
    </submittedName>
</protein>
<sequence length="72" mass="8107">MTITCHRRLDIKSLRIKDDPTTKAFQAGGEKLIPGETQITGLGKSVSKYRSFNMRIEFGGKVDSEMVLQTYL</sequence>
<reference evidence="1 2" key="1">
    <citation type="journal article" date="2021" name="Elife">
        <title>Chloroplast acquisition without the gene transfer in kleptoplastic sea slugs, Plakobranchus ocellatus.</title>
        <authorList>
            <person name="Maeda T."/>
            <person name="Takahashi S."/>
            <person name="Yoshida T."/>
            <person name="Shimamura S."/>
            <person name="Takaki Y."/>
            <person name="Nagai Y."/>
            <person name="Toyoda A."/>
            <person name="Suzuki Y."/>
            <person name="Arimoto A."/>
            <person name="Ishii H."/>
            <person name="Satoh N."/>
            <person name="Nishiyama T."/>
            <person name="Hasebe M."/>
            <person name="Maruyama T."/>
            <person name="Minagawa J."/>
            <person name="Obokata J."/>
            <person name="Shigenobu S."/>
        </authorList>
    </citation>
    <scope>NUCLEOTIDE SEQUENCE [LARGE SCALE GENOMIC DNA]</scope>
</reference>
<name>A0AAV3YJ16_9GAST</name>
<evidence type="ECO:0000313" key="1">
    <source>
        <dbReference type="EMBL" id="GFN82876.1"/>
    </source>
</evidence>